<reference evidence="1 2" key="1">
    <citation type="submission" date="2017-09" db="EMBL/GenBank/DDBJ databases">
        <title>Depth-based differentiation of microbial function through sediment-hosted aquifers and enrichment of novel symbionts in the deep terrestrial subsurface.</title>
        <authorList>
            <person name="Probst A.J."/>
            <person name="Ladd B."/>
            <person name="Jarett J.K."/>
            <person name="Geller-Mcgrath D.E."/>
            <person name="Sieber C.M."/>
            <person name="Emerson J.B."/>
            <person name="Anantharaman K."/>
            <person name="Thomas B.C."/>
            <person name="Malmstrom R."/>
            <person name="Stieglmeier M."/>
            <person name="Klingl A."/>
            <person name="Woyke T."/>
            <person name="Ryan C.M."/>
            <person name="Banfield J.F."/>
        </authorList>
    </citation>
    <scope>NUCLEOTIDE SEQUENCE [LARGE SCALE GENOMIC DNA]</scope>
    <source>
        <strain evidence="1">CG18_big_fil_WC_8_21_14_2_50_37_10</strain>
    </source>
</reference>
<accession>A0A2H0FIY9</accession>
<protein>
    <submittedName>
        <fullName evidence="1">Uncharacterized protein</fullName>
    </submittedName>
</protein>
<feature type="non-terminal residue" evidence="1">
    <location>
        <position position="1"/>
    </location>
</feature>
<gene>
    <name evidence="1" type="ORF">COW72_02435</name>
</gene>
<comment type="caution">
    <text evidence="1">The sequence shown here is derived from an EMBL/GenBank/DDBJ whole genome shotgun (WGS) entry which is preliminary data.</text>
</comment>
<dbReference type="AlphaFoldDB" id="A0A2H0FIY9"/>
<sequence length="129" mass="15406">EKGKLEALEKPLEFNEKVYQDILKIWQEKEKKFEEANFKKYPDPFQPTLQEKRLSEERTQELLAIPLIQELLKATNLYEFYKTKGKELLLIEERALIWEELGLGQAKEYQGTYTQNIRLLEELKKELTG</sequence>
<proteinExistence type="predicted"/>
<dbReference type="Proteomes" id="UP000230778">
    <property type="component" value="Unassembled WGS sequence"/>
</dbReference>
<evidence type="ECO:0000313" key="2">
    <source>
        <dbReference type="Proteomes" id="UP000230778"/>
    </source>
</evidence>
<evidence type="ECO:0000313" key="1">
    <source>
        <dbReference type="EMBL" id="PIQ05880.1"/>
    </source>
</evidence>
<organism evidence="1 2">
    <name type="scientific">Candidatus Nealsonbacteria bacterium CG18_big_fil_WC_8_21_14_2_50_37_10</name>
    <dbReference type="NCBI Taxonomy" id="1974717"/>
    <lineage>
        <taxon>Bacteria</taxon>
        <taxon>Candidatus Nealsoniibacteriota</taxon>
    </lineage>
</organism>
<dbReference type="EMBL" id="PCUC01000131">
    <property type="protein sequence ID" value="PIQ05880.1"/>
    <property type="molecule type" value="Genomic_DNA"/>
</dbReference>
<name>A0A2H0FIY9_9BACT</name>